<evidence type="ECO:0000256" key="1">
    <source>
        <dbReference type="SAM" id="MobiDB-lite"/>
    </source>
</evidence>
<dbReference type="AlphaFoldDB" id="A0A9D1UAM0"/>
<dbReference type="SUPFAM" id="SSF46689">
    <property type="entry name" value="Homeodomain-like"/>
    <property type="match status" value="1"/>
</dbReference>
<reference evidence="3" key="1">
    <citation type="journal article" date="2021" name="PeerJ">
        <title>Extensive microbial diversity within the chicken gut microbiome revealed by metagenomics and culture.</title>
        <authorList>
            <person name="Gilroy R."/>
            <person name="Ravi A."/>
            <person name="Getino M."/>
            <person name="Pursley I."/>
            <person name="Horton D.L."/>
            <person name="Alikhan N.F."/>
            <person name="Baker D."/>
            <person name="Gharbi K."/>
            <person name="Hall N."/>
            <person name="Watson M."/>
            <person name="Adriaenssens E.M."/>
            <person name="Foster-Nyarko E."/>
            <person name="Jarju S."/>
            <person name="Secka A."/>
            <person name="Antonio M."/>
            <person name="Oren A."/>
            <person name="Chaudhuri R.R."/>
            <person name="La Ragione R."/>
            <person name="Hildebrand F."/>
            <person name="Pallen M.J."/>
        </authorList>
    </citation>
    <scope>NUCLEOTIDE SEQUENCE</scope>
    <source>
        <strain evidence="3">ChiSxjej5B17-1746</strain>
    </source>
</reference>
<reference evidence="3" key="2">
    <citation type="submission" date="2021-04" db="EMBL/GenBank/DDBJ databases">
        <authorList>
            <person name="Gilroy R."/>
        </authorList>
    </citation>
    <scope>NUCLEOTIDE SEQUENCE</scope>
    <source>
        <strain evidence="3">ChiSxjej5B17-1746</strain>
    </source>
</reference>
<evidence type="ECO:0000259" key="2">
    <source>
        <dbReference type="Pfam" id="PF08765"/>
    </source>
</evidence>
<dbReference type="InterPro" id="IPR009057">
    <property type="entry name" value="Homeodomain-like_sf"/>
</dbReference>
<dbReference type="Pfam" id="PF08765">
    <property type="entry name" value="Mor"/>
    <property type="match status" value="1"/>
</dbReference>
<sequence length="170" mass="18869">MEHSVINRHWRPSSTGAPAGREQARRRSVNELVELIGLPATLELIRAKGGTALRVPLGMTLRGQELRENLVQIVGREQATRLIGRYGGTTLYVPSCRQAFVDTRDEKINRERDELARKGLTERALVSVLALRHGLSDRQIWRILKKSGPVSADMAACAAACRWPSSSTEC</sequence>
<proteinExistence type="predicted"/>
<dbReference type="Proteomes" id="UP000824264">
    <property type="component" value="Unassembled WGS sequence"/>
</dbReference>
<feature type="domain" description="Mor transcription activator" evidence="2">
    <location>
        <begin position="58"/>
        <end position="146"/>
    </location>
</feature>
<feature type="compositionally biased region" description="Basic residues" evidence="1">
    <location>
        <begin position="1"/>
        <end position="11"/>
    </location>
</feature>
<dbReference type="InterPro" id="IPR014875">
    <property type="entry name" value="Mor_transcription_activator"/>
</dbReference>
<comment type="caution">
    <text evidence="3">The sequence shown here is derived from an EMBL/GenBank/DDBJ whole genome shotgun (WGS) entry which is preliminary data.</text>
</comment>
<accession>A0A9D1UAM0</accession>
<name>A0A9D1UAM0_9BACT</name>
<feature type="region of interest" description="Disordered" evidence="1">
    <location>
        <begin position="1"/>
        <end position="25"/>
    </location>
</feature>
<organism evidence="3 4">
    <name type="scientific">Candidatus Bilophila faecipullorum</name>
    <dbReference type="NCBI Taxonomy" id="2838482"/>
    <lineage>
        <taxon>Bacteria</taxon>
        <taxon>Pseudomonadati</taxon>
        <taxon>Thermodesulfobacteriota</taxon>
        <taxon>Desulfovibrionia</taxon>
        <taxon>Desulfovibrionales</taxon>
        <taxon>Desulfovibrionaceae</taxon>
        <taxon>Bilophila</taxon>
    </lineage>
</organism>
<dbReference type="EMBL" id="DXGI01000363">
    <property type="protein sequence ID" value="HIW79395.1"/>
    <property type="molecule type" value="Genomic_DNA"/>
</dbReference>
<evidence type="ECO:0000313" key="4">
    <source>
        <dbReference type="Proteomes" id="UP000824264"/>
    </source>
</evidence>
<evidence type="ECO:0000313" key="3">
    <source>
        <dbReference type="EMBL" id="HIW79395.1"/>
    </source>
</evidence>
<protein>
    <recommendedName>
        <fullName evidence="2">Mor transcription activator domain-containing protein</fullName>
    </recommendedName>
</protein>
<gene>
    <name evidence="3" type="ORF">H9874_09675</name>
</gene>